<feature type="chain" id="PRO_5043710843" evidence="4">
    <location>
        <begin position="21"/>
        <end position="387"/>
    </location>
</feature>
<accession>A0AAW2MNM5</accession>
<comment type="caution">
    <text evidence="6">The sequence shown here is derived from an EMBL/GenBank/DDBJ whole genome shotgun (WGS) entry which is preliminary data.</text>
</comment>
<dbReference type="EMBL" id="JACGWK010000009">
    <property type="protein sequence ID" value="KAL0333180.1"/>
    <property type="molecule type" value="Genomic_DNA"/>
</dbReference>
<evidence type="ECO:0000259" key="5">
    <source>
        <dbReference type="Pfam" id="PF13947"/>
    </source>
</evidence>
<organism evidence="6">
    <name type="scientific">Sesamum angustifolium</name>
    <dbReference type="NCBI Taxonomy" id="2727405"/>
    <lineage>
        <taxon>Eukaryota</taxon>
        <taxon>Viridiplantae</taxon>
        <taxon>Streptophyta</taxon>
        <taxon>Embryophyta</taxon>
        <taxon>Tracheophyta</taxon>
        <taxon>Spermatophyta</taxon>
        <taxon>Magnoliopsida</taxon>
        <taxon>eudicotyledons</taxon>
        <taxon>Gunneridae</taxon>
        <taxon>Pentapetalae</taxon>
        <taxon>asterids</taxon>
        <taxon>lamiids</taxon>
        <taxon>Lamiales</taxon>
        <taxon>Pedaliaceae</taxon>
        <taxon>Sesamum</taxon>
    </lineage>
</organism>
<keyword evidence="3" id="KW-0472">Membrane</keyword>
<keyword evidence="2 4" id="KW-0732">Signal</keyword>
<dbReference type="InterPro" id="IPR025287">
    <property type="entry name" value="WAK_GUB"/>
</dbReference>
<dbReference type="PANTHER" id="PTHR33491">
    <property type="entry name" value="OSJNBA0016N04.9 PROTEIN"/>
    <property type="match status" value="1"/>
</dbReference>
<keyword evidence="6" id="KW-0808">Transferase</keyword>
<dbReference type="GO" id="GO:0030247">
    <property type="term" value="F:polysaccharide binding"/>
    <property type="evidence" value="ECO:0007669"/>
    <property type="project" value="InterPro"/>
</dbReference>
<dbReference type="AlphaFoldDB" id="A0AAW2MNM5"/>
<keyword evidence="6" id="KW-0675">Receptor</keyword>
<keyword evidence="3" id="KW-1133">Transmembrane helix</keyword>
<reference evidence="6" key="2">
    <citation type="journal article" date="2024" name="Plant">
        <title>Genomic evolution and insights into agronomic trait innovations of Sesamum species.</title>
        <authorList>
            <person name="Miao H."/>
            <person name="Wang L."/>
            <person name="Qu L."/>
            <person name="Liu H."/>
            <person name="Sun Y."/>
            <person name="Le M."/>
            <person name="Wang Q."/>
            <person name="Wei S."/>
            <person name="Zheng Y."/>
            <person name="Lin W."/>
            <person name="Duan Y."/>
            <person name="Cao H."/>
            <person name="Xiong S."/>
            <person name="Wang X."/>
            <person name="Wei L."/>
            <person name="Li C."/>
            <person name="Ma Q."/>
            <person name="Ju M."/>
            <person name="Zhao R."/>
            <person name="Li G."/>
            <person name="Mu C."/>
            <person name="Tian Q."/>
            <person name="Mei H."/>
            <person name="Zhang T."/>
            <person name="Gao T."/>
            <person name="Zhang H."/>
        </authorList>
    </citation>
    <scope>NUCLEOTIDE SEQUENCE</scope>
    <source>
        <strain evidence="6">G01</strain>
    </source>
</reference>
<evidence type="ECO:0000313" key="6">
    <source>
        <dbReference type="EMBL" id="KAL0333180.1"/>
    </source>
</evidence>
<proteinExistence type="predicted"/>
<dbReference type="GO" id="GO:0016301">
    <property type="term" value="F:kinase activity"/>
    <property type="evidence" value="ECO:0007669"/>
    <property type="project" value="UniProtKB-KW"/>
</dbReference>
<dbReference type="GO" id="GO:0016020">
    <property type="term" value="C:membrane"/>
    <property type="evidence" value="ECO:0007669"/>
    <property type="project" value="UniProtKB-SubCell"/>
</dbReference>
<feature type="transmembrane region" description="Helical" evidence="3">
    <location>
        <begin position="337"/>
        <end position="359"/>
    </location>
</feature>
<keyword evidence="3" id="KW-0812">Transmembrane</keyword>
<keyword evidence="6" id="KW-0418">Kinase</keyword>
<feature type="domain" description="Wall-associated receptor kinase galacturonan-binding" evidence="5">
    <location>
        <begin position="42"/>
        <end position="95"/>
    </location>
</feature>
<evidence type="ECO:0000256" key="1">
    <source>
        <dbReference type="ARBA" id="ARBA00004167"/>
    </source>
</evidence>
<gene>
    <name evidence="6" type="ORF">Sangu_1474200</name>
</gene>
<name>A0AAW2MNM5_9LAMI</name>
<feature type="signal peptide" evidence="4">
    <location>
        <begin position="1"/>
        <end position="20"/>
    </location>
</feature>
<sequence>MSLNSAIFYLFLSLFPLALATASSSSSSRLITQGTTITKPNCQSKCGNLTVPYPFGIGINTGCSVSSWFDVNCNTSFSPPKPFISTGNLEILDILDDKVLIKNWVAASCYDQFGNITRRNQAFINLVSTPFAFSDINKFTVLGCDEFALIAGSEGRNFTSGCVSLCSSREDLIEGDCSGIGCCQTAIPKGLKKFNSSLGSLNNHVNITSFDPCGYAFLGDPDHYRFSAHDLIDVSFQNWTIDNVPVVLDWAIGAENCSEAQKYNDFTCLQNSYCIDSDTGLGGYRCSCSKGYEGNPYLTPGCTGSFNCSCKKGYFGDGTKDGRGCIAENSQFPVAKFSLGISFGFLAFIIAATVVYFSIQKTKSHETKRKILPAEWWVAVEAATFLK</sequence>
<dbReference type="Pfam" id="PF13947">
    <property type="entry name" value="GUB_WAK_bind"/>
    <property type="match status" value="1"/>
</dbReference>
<evidence type="ECO:0000256" key="3">
    <source>
        <dbReference type="SAM" id="Phobius"/>
    </source>
</evidence>
<evidence type="ECO:0000256" key="2">
    <source>
        <dbReference type="ARBA" id="ARBA00022729"/>
    </source>
</evidence>
<comment type="subcellular location">
    <subcellularLocation>
        <location evidence="1">Membrane</location>
        <topology evidence="1">Single-pass membrane protein</topology>
    </subcellularLocation>
</comment>
<reference evidence="6" key="1">
    <citation type="submission" date="2020-06" db="EMBL/GenBank/DDBJ databases">
        <authorList>
            <person name="Li T."/>
            <person name="Hu X."/>
            <person name="Zhang T."/>
            <person name="Song X."/>
            <person name="Zhang H."/>
            <person name="Dai N."/>
            <person name="Sheng W."/>
            <person name="Hou X."/>
            <person name="Wei L."/>
        </authorList>
    </citation>
    <scope>NUCLEOTIDE SEQUENCE</scope>
    <source>
        <strain evidence="6">G01</strain>
        <tissue evidence="6">Leaf</tissue>
    </source>
</reference>
<evidence type="ECO:0000256" key="4">
    <source>
        <dbReference type="SAM" id="SignalP"/>
    </source>
</evidence>
<protein>
    <submittedName>
        <fullName evidence="6">Wall-associated receptor kinase</fullName>
    </submittedName>
</protein>